<sequence>MTIEYVTECLNDCDEEFHAEEDVFRPEQPNVLQFKQVNQTSQHDKLVHYWVLSDHAGVRIASSCHFYESKDEAMKNCIAIFGKELWAGYHLVRKDAEWNRLLEIAEWIENRAG</sequence>
<dbReference type="RefSeq" id="YP_009859477.1">
    <property type="nucleotide sequence ID" value="NC_048876.1"/>
</dbReference>
<dbReference type="EMBL" id="MT310850">
    <property type="protein sequence ID" value="QJD49642.1"/>
    <property type="molecule type" value="Genomic_DNA"/>
</dbReference>
<dbReference type="GeneID" id="55630575"/>
<gene>
    <name evidence="1" type="primary">67</name>
    <name evidence="1" type="ORF">SEA_SECRETARIAT_67</name>
</gene>
<proteinExistence type="predicted"/>
<organism evidence="1 2">
    <name type="scientific">Gordonia phage Secretariat</name>
    <dbReference type="NCBI Taxonomy" id="2725616"/>
    <lineage>
        <taxon>Viruses</taxon>
        <taxon>Duplodnaviria</taxon>
        <taxon>Heunggongvirae</taxon>
        <taxon>Uroviricota</taxon>
        <taxon>Caudoviricetes</taxon>
        <taxon>Deejayvirinae</taxon>
        <taxon>Secretariatvirus</taxon>
        <taxon>Secretariatvirus secretariat</taxon>
    </lineage>
</organism>
<keyword evidence="2" id="KW-1185">Reference proteome</keyword>
<reference evidence="1 2" key="1">
    <citation type="submission" date="2020-04" db="EMBL/GenBank/DDBJ databases">
        <authorList>
            <person name="Chase M.A."/>
            <person name="Coleman C.N."/>
            <person name="Cunha M.O."/>
            <person name="Daffner M."/>
            <person name="Deam C.J."/>
            <person name="Deloso L.J."/>
            <person name="Desomma A.M."/>
            <person name="Gallardo J."/>
            <person name="Horne M.E."/>
            <person name="Kanahan O.P."/>
            <person name="Lam V."/>
            <person name="Morgan R.T."/>
            <person name="Mustor E.M."/>
            <person name="Ricardo-Iglesias M."/>
            <person name="Sartorio C.J."/>
            <person name="Sciacchitano A.R."/>
            <person name="Tvenstrup A.W."/>
            <person name="Wood A.R."/>
            <person name="Pollenz R.S."/>
            <person name="Garlena R.A."/>
            <person name="Russell D.A."/>
            <person name="Pope W.H."/>
            <person name="Jacobs-Sera D."/>
            <person name="Hatfull G.F."/>
        </authorList>
    </citation>
    <scope>NUCLEOTIDE SEQUENCE [LARGE SCALE GENOMIC DNA]</scope>
</reference>
<accession>A0A6M3SXI2</accession>
<name>A0A6M3SXI2_9CAUD</name>
<dbReference type="KEGG" id="vg:55630575"/>
<protein>
    <submittedName>
        <fullName evidence="1">Uncharacterized protein</fullName>
    </submittedName>
</protein>
<dbReference type="Proteomes" id="UP000501526">
    <property type="component" value="Segment"/>
</dbReference>
<evidence type="ECO:0000313" key="2">
    <source>
        <dbReference type="Proteomes" id="UP000501526"/>
    </source>
</evidence>
<evidence type="ECO:0000313" key="1">
    <source>
        <dbReference type="EMBL" id="QJD49642.1"/>
    </source>
</evidence>